<comment type="caution">
    <text evidence="1">The sequence shown here is derived from an EMBL/GenBank/DDBJ whole genome shotgun (WGS) entry which is preliminary data.</text>
</comment>
<organism evidence="1 2">
    <name type="scientific">Stappia sediminis</name>
    <dbReference type="NCBI Taxonomy" id="2692190"/>
    <lineage>
        <taxon>Bacteria</taxon>
        <taxon>Pseudomonadati</taxon>
        <taxon>Pseudomonadota</taxon>
        <taxon>Alphaproteobacteria</taxon>
        <taxon>Hyphomicrobiales</taxon>
        <taxon>Stappiaceae</taxon>
        <taxon>Stappia</taxon>
    </lineage>
</organism>
<keyword evidence="2" id="KW-1185">Reference proteome</keyword>
<evidence type="ECO:0000313" key="1">
    <source>
        <dbReference type="EMBL" id="MXN63364.1"/>
    </source>
</evidence>
<gene>
    <name evidence="1" type="ORF">GR183_00475</name>
</gene>
<dbReference type="EMBL" id="WUMV01000001">
    <property type="protein sequence ID" value="MXN63364.1"/>
    <property type="molecule type" value="Genomic_DNA"/>
</dbReference>
<evidence type="ECO:0000313" key="2">
    <source>
        <dbReference type="Proteomes" id="UP000433101"/>
    </source>
</evidence>
<dbReference type="Proteomes" id="UP000433101">
    <property type="component" value="Unassembled WGS sequence"/>
</dbReference>
<accession>A0A7X3LQS4</accession>
<dbReference type="Pfam" id="PF12224">
    <property type="entry name" value="Amidoligase_2"/>
    <property type="match status" value="1"/>
</dbReference>
<reference evidence="1 2" key="1">
    <citation type="submission" date="2019-12" db="EMBL/GenBank/DDBJ databases">
        <authorList>
            <person name="Li M."/>
        </authorList>
    </citation>
    <scope>NUCLEOTIDE SEQUENCE [LARGE SCALE GENOMIC DNA]</scope>
    <source>
        <strain evidence="1 2">GBMRC 2046</strain>
    </source>
</reference>
<protein>
    <recommendedName>
        <fullName evidence="3">Amidoligase enzyme</fullName>
    </recommendedName>
</protein>
<name>A0A7X3LQS4_9HYPH</name>
<proteinExistence type="predicted"/>
<dbReference type="InterPro" id="IPR022025">
    <property type="entry name" value="Amidoligase_2"/>
</dbReference>
<sequence>MDMSGQTIGGLSFREPPYLKNHEGGLRRVGVEIEFGSVSAREAALQVRALFGGEIETEDEHRLHIRGTELGDFLSELDSQYVHRSGPAKLPALEDLQTRLRKILGDISSLVVPCEIVCPPVEIDHLPRLQDLVDALGGAGARGTSDNLFYAFGFQLNPEIASRETGYITAVLKAYLLMSDWLRAIIRLDITRQIIAFADPFPKDYAALVVDPDYWPDIERLIDDYLSYNDTRNRELDLLPLFSWLDPERVRERVRDIRVKARPAFHYRLPDANIGQSDWSLRLEWNRWCVVERLAADRERLDAMGQAYIANNNRIIGENWAIRSTEWLLT</sequence>
<evidence type="ECO:0008006" key="3">
    <source>
        <dbReference type="Google" id="ProtNLM"/>
    </source>
</evidence>
<dbReference type="RefSeq" id="WP_160773626.1">
    <property type="nucleotide sequence ID" value="NZ_WUMV01000001.1"/>
</dbReference>
<dbReference type="AlphaFoldDB" id="A0A7X3LQS4"/>